<dbReference type="EMBL" id="JAJEWP010000005">
    <property type="protein sequence ID" value="MCC2617591.1"/>
    <property type="molecule type" value="Genomic_DNA"/>
</dbReference>
<dbReference type="Proteomes" id="UP001520878">
    <property type="component" value="Unassembled WGS sequence"/>
</dbReference>
<dbReference type="SUPFAM" id="SSF158472">
    <property type="entry name" value="HAMP domain-like"/>
    <property type="match status" value="1"/>
</dbReference>
<feature type="domain" description="HAMP" evidence="3">
    <location>
        <begin position="292"/>
        <end position="345"/>
    </location>
</feature>
<accession>A0ABS8GBJ5</accession>
<evidence type="ECO:0000313" key="5">
    <source>
        <dbReference type="EMBL" id="MCC2617591.1"/>
    </source>
</evidence>
<dbReference type="PROSITE" id="PS50887">
    <property type="entry name" value="GGDEF"/>
    <property type="match status" value="1"/>
</dbReference>
<dbReference type="InterPro" id="IPR001633">
    <property type="entry name" value="EAL_dom"/>
</dbReference>
<dbReference type="PANTHER" id="PTHR33121:SF19">
    <property type="entry name" value="CYCLIC DI-GMP PHOSPHODIESTERASE PA2567"/>
    <property type="match status" value="1"/>
</dbReference>
<dbReference type="CDD" id="cd01949">
    <property type="entry name" value="GGDEF"/>
    <property type="match status" value="1"/>
</dbReference>
<dbReference type="Gene3D" id="3.30.70.270">
    <property type="match status" value="1"/>
</dbReference>
<dbReference type="InterPro" id="IPR029150">
    <property type="entry name" value="dCache_3"/>
</dbReference>
<dbReference type="NCBIfam" id="TIGR00254">
    <property type="entry name" value="GGDEF"/>
    <property type="match status" value="1"/>
</dbReference>
<feature type="domain" description="EAL" evidence="2">
    <location>
        <begin position="511"/>
        <end position="766"/>
    </location>
</feature>
<evidence type="ECO:0000259" key="4">
    <source>
        <dbReference type="PROSITE" id="PS50887"/>
    </source>
</evidence>
<keyword evidence="6" id="KW-1185">Reference proteome</keyword>
<dbReference type="SMART" id="SM00267">
    <property type="entry name" value="GGDEF"/>
    <property type="match status" value="1"/>
</dbReference>
<dbReference type="PROSITE" id="PS50885">
    <property type="entry name" value="HAMP"/>
    <property type="match status" value="1"/>
</dbReference>
<evidence type="ECO:0000259" key="3">
    <source>
        <dbReference type="PROSITE" id="PS50885"/>
    </source>
</evidence>
<dbReference type="SUPFAM" id="SSF141868">
    <property type="entry name" value="EAL domain-like"/>
    <property type="match status" value="1"/>
</dbReference>
<dbReference type="SMART" id="SM00304">
    <property type="entry name" value="HAMP"/>
    <property type="match status" value="1"/>
</dbReference>
<dbReference type="PROSITE" id="PS50883">
    <property type="entry name" value="EAL"/>
    <property type="match status" value="1"/>
</dbReference>
<dbReference type="CDD" id="cd01948">
    <property type="entry name" value="EAL"/>
    <property type="match status" value="1"/>
</dbReference>
<keyword evidence="1" id="KW-0472">Membrane</keyword>
<dbReference type="InterPro" id="IPR043128">
    <property type="entry name" value="Rev_trsase/Diguanyl_cyclase"/>
</dbReference>
<dbReference type="Pfam" id="PF14827">
    <property type="entry name" value="dCache_3"/>
    <property type="match status" value="1"/>
</dbReference>
<feature type="domain" description="GGDEF" evidence="4">
    <location>
        <begin position="377"/>
        <end position="502"/>
    </location>
</feature>
<sequence>MSQRSLNQSILRLVVGLVLLTALTILANVWTATSEQARNQVDRELTVAENVLRQALDSRAAQLYNSASVLTADFGFKQAVATRDRNTIESVLLNHGQRIEADLMAVTSLKGDIDVMSPALVATGQRIVAPGIRENVLQQGGTIAFLLIDGRLYQTMFLTVDAPTPIAIAMVGFEVDQGLARQLKNITRLETTIHAIPEQGPDAWISTLPDDQKDGVLSQASLSWLALLTVDSQQYLSQQFDLNSDYGLTVQIILSSELSSQFEAYRALQANISLIALLAIVLSLLIAFWLARKVARPIVSLAGVADAIARGDYQPRESVNSELQEFNQLSEAFEVMQGSIKEREDRIVYQANHDPLTLLHNRYHIETLLEDKFASSEGFQTIGINIFGFRGINDVFGYHNGDQCLRELASRVAALGGMAARLTGGELLWIPTQPVDQQTLERVKQKLEQPIESDNVVINLKVAMGILTCPEDASSPEHLFRRLNIVLDEAQITRQLILPYDTMLEQRYLRRLSIISELKRALVEDDDQLSVAYQPKLNLKQGRITGVEALLRWNNPALGFVSPDDFISVAEQAGFIGQVTDWVINRVVKDIQGFTAAGISLNVAINLSAQDVLNQQLLPGVLSLLDRHGVSKDALSFEITESDLVKDPKAAIVHLQAIRDAGFSLAIDDFGTGYSSMAYLKNLPVNTLKVDKSFVLNLDSEPGDQNIVQTVIELAHTFDMSVVAEGIENQPSLQLLADWGCEWAQGYFICKPIPAQQLIDWYAQHQHTDWLS</sequence>
<comment type="caution">
    <text evidence="5">The sequence shown here is derived from an EMBL/GenBank/DDBJ whole genome shotgun (WGS) entry which is preliminary data.</text>
</comment>
<dbReference type="CDD" id="cd06225">
    <property type="entry name" value="HAMP"/>
    <property type="match status" value="1"/>
</dbReference>
<protein>
    <submittedName>
        <fullName evidence="5">EAL domain-containing protein</fullName>
    </submittedName>
</protein>
<dbReference type="Pfam" id="PF00563">
    <property type="entry name" value="EAL"/>
    <property type="match status" value="1"/>
</dbReference>
<proteinExistence type="predicted"/>
<dbReference type="PANTHER" id="PTHR33121">
    <property type="entry name" value="CYCLIC DI-GMP PHOSPHODIESTERASE PDEF"/>
    <property type="match status" value="1"/>
</dbReference>
<evidence type="ECO:0000259" key="2">
    <source>
        <dbReference type="PROSITE" id="PS50883"/>
    </source>
</evidence>
<evidence type="ECO:0000313" key="6">
    <source>
        <dbReference type="Proteomes" id="UP001520878"/>
    </source>
</evidence>
<dbReference type="Pfam" id="PF00990">
    <property type="entry name" value="GGDEF"/>
    <property type="match status" value="1"/>
</dbReference>
<dbReference type="InterPro" id="IPR003660">
    <property type="entry name" value="HAMP_dom"/>
</dbReference>
<name>A0ABS8GBJ5_9ALTE</name>
<dbReference type="InterPro" id="IPR029787">
    <property type="entry name" value="Nucleotide_cyclase"/>
</dbReference>
<feature type="transmembrane region" description="Helical" evidence="1">
    <location>
        <begin position="272"/>
        <end position="291"/>
    </location>
</feature>
<dbReference type="InterPro" id="IPR035919">
    <property type="entry name" value="EAL_sf"/>
</dbReference>
<keyword evidence="1" id="KW-0812">Transmembrane</keyword>
<dbReference type="Pfam" id="PF00672">
    <property type="entry name" value="HAMP"/>
    <property type="match status" value="1"/>
</dbReference>
<dbReference type="Gene3D" id="6.10.340.10">
    <property type="match status" value="1"/>
</dbReference>
<evidence type="ECO:0000256" key="1">
    <source>
        <dbReference type="SAM" id="Phobius"/>
    </source>
</evidence>
<dbReference type="Gene3D" id="3.20.20.450">
    <property type="entry name" value="EAL domain"/>
    <property type="match status" value="1"/>
</dbReference>
<dbReference type="SMART" id="SM00052">
    <property type="entry name" value="EAL"/>
    <property type="match status" value="1"/>
</dbReference>
<gene>
    <name evidence="5" type="ORF">LJ739_15160</name>
</gene>
<organism evidence="5 6">
    <name type="scientific">Fluctibacter halophilus</name>
    <dbReference type="NCBI Taxonomy" id="226011"/>
    <lineage>
        <taxon>Bacteria</taxon>
        <taxon>Pseudomonadati</taxon>
        <taxon>Pseudomonadota</taxon>
        <taxon>Gammaproteobacteria</taxon>
        <taxon>Alteromonadales</taxon>
        <taxon>Alteromonadaceae</taxon>
        <taxon>Fluctibacter</taxon>
    </lineage>
</organism>
<dbReference type="InterPro" id="IPR000160">
    <property type="entry name" value="GGDEF_dom"/>
</dbReference>
<reference evidence="5 6" key="1">
    <citation type="submission" date="2021-10" db="EMBL/GenBank/DDBJ databases">
        <title>Draft genome of Aestuariibacter halophilus JC2043.</title>
        <authorList>
            <person name="Emsley S.A."/>
            <person name="Pfannmuller K.M."/>
            <person name="Ushijima B."/>
            <person name="Saw J.H."/>
            <person name="Videau P."/>
        </authorList>
    </citation>
    <scope>NUCLEOTIDE SEQUENCE [LARGE SCALE GENOMIC DNA]</scope>
    <source>
        <strain evidence="5 6">JC2043</strain>
    </source>
</reference>
<dbReference type="SUPFAM" id="SSF55073">
    <property type="entry name" value="Nucleotide cyclase"/>
    <property type="match status" value="1"/>
</dbReference>
<keyword evidence="1" id="KW-1133">Transmembrane helix</keyword>
<dbReference type="RefSeq" id="WP_229161867.1">
    <property type="nucleotide sequence ID" value="NZ_JAJEWP010000005.1"/>
</dbReference>
<dbReference type="InterPro" id="IPR050706">
    <property type="entry name" value="Cyclic-di-GMP_PDE-like"/>
</dbReference>